<feature type="chain" id="PRO_5042521847" description="Secreted protein" evidence="1">
    <location>
        <begin position="24"/>
        <end position="90"/>
    </location>
</feature>
<proteinExistence type="predicted"/>
<sequence>MTSTRLALLSDGLFLVWWVGRHAAEVVGAVLLVECQDEGQDVLTRRVPCSEEGVCAGEVPLQRIEGCVFRLRLSLRQGPGRPSPGRYGSW</sequence>
<name>A0AAJ0B8H8_9PEZI</name>
<evidence type="ECO:0000313" key="3">
    <source>
        <dbReference type="Proteomes" id="UP001239445"/>
    </source>
</evidence>
<comment type="caution">
    <text evidence="2">The sequence shown here is derived from an EMBL/GenBank/DDBJ whole genome shotgun (WGS) entry which is preliminary data.</text>
</comment>
<dbReference type="AlphaFoldDB" id="A0AAJ0B8H8"/>
<reference evidence="2" key="1">
    <citation type="submission" date="2023-06" db="EMBL/GenBank/DDBJ databases">
        <title>Genome-scale phylogeny and comparative genomics of the fungal order Sordariales.</title>
        <authorList>
            <consortium name="Lawrence Berkeley National Laboratory"/>
            <person name="Hensen N."/>
            <person name="Bonometti L."/>
            <person name="Westerberg I."/>
            <person name="Brannstrom I.O."/>
            <person name="Guillou S."/>
            <person name="Cros-Aarteil S."/>
            <person name="Calhoun S."/>
            <person name="Haridas S."/>
            <person name="Kuo A."/>
            <person name="Mondo S."/>
            <person name="Pangilinan J."/>
            <person name="Riley R."/>
            <person name="Labutti K."/>
            <person name="Andreopoulos B."/>
            <person name="Lipzen A."/>
            <person name="Chen C."/>
            <person name="Yanf M."/>
            <person name="Daum C."/>
            <person name="Ng V."/>
            <person name="Clum A."/>
            <person name="Steindorff A."/>
            <person name="Ohm R."/>
            <person name="Martin F."/>
            <person name="Silar P."/>
            <person name="Natvig D."/>
            <person name="Lalanne C."/>
            <person name="Gautier V."/>
            <person name="Ament-Velasquez S.L."/>
            <person name="Kruys A."/>
            <person name="Hutchinson M.I."/>
            <person name="Powell A.J."/>
            <person name="Barry K."/>
            <person name="Miller A.N."/>
            <person name="Grigoriev I.V."/>
            <person name="Debuchy R."/>
            <person name="Gladieux P."/>
            <person name="Thoren M.H."/>
            <person name="Johannesson H."/>
        </authorList>
    </citation>
    <scope>NUCLEOTIDE SEQUENCE</scope>
    <source>
        <strain evidence="2">PSN4</strain>
    </source>
</reference>
<evidence type="ECO:0008006" key="4">
    <source>
        <dbReference type="Google" id="ProtNLM"/>
    </source>
</evidence>
<keyword evidence="3" id="KW-1185">Reference proteome</keyword>
<feature type="signal peptide" evidence="1">
    <location>
        <begin position="1"/>
        <end position="23"/>
    </location>
</feature>
<organism evidence="2 3">
    <name type="scientific">Echria macrotheca</name>
    <dbReference type="NCBI Taxonomy" id="438768"/>
    <lineage>
        <taxon>Eukaryota</taxon>
        <taxon>Fungi</taxon>
        <taxon>Dikarya</taxon>
        <taxon>Ascomycota</taxon>
        <taxon>Pezizomycotina</taxon>
        <taxon>Sordariomycetes</taxon>
        <taxon>Sordariomycetidae</taxon>
        <taxon>Sordariales</taxon>
        <taxon>Schizotheciaceae</taxon>
        <taxon>Echria</taxon>
    </lineage>
</organism>
<evidence type="ECO:0000256" key="1">
    <source>
        <dbReference type="SAM" id="SignalP"/>
    </source>
</evidence>
<accession>A0AAJ0B8H8</accession>
<gene>
    <name evidence="2" type="ORF">QBC47DRAFT_387937</name>
</gene>
<dbReference type="Proteomes" id="UP001239445">
    <property type="component" value="Unassembled WGS sequence"/>
</dbReference>
<keyword evidence="1" id="KW-0732">Signal</keyword>
<protein>
    <recommendedName>
        <fullName evidence="4">Secreted protein</fullName>
    </recommendedName>
</protein>
<evidence type="ECO:0000313" key="2">
    <source>
        <dbReference type="EMBL" id="KAK1753175.1"/>
    </source>
</evidence>
<dbReference type="EMBL" id="MU839838">
    <property type="protein sequence ID" value="KAK1753175.1"/>
    <property type="molecule type" value="Genomic_DNA"/>
</dbReference>